<dbReference type="RefSeq" id="WP_015029627.1">
    <property type="nucleotide sequence ID" value="NC_018748.1"/>
</dbReference>
<evidence type="ECO:0000259" key="2">
    <source>
        <dbReference type="Pfam" id="PF13088"/>
    </source>
</evidence>
<reference evidence="3 4" key="1">
    <citation type="submission" date="2011-07" db="EMBL/GenBank/DDBJ databases">
        <title>The complete genome of chromosome of Emticicia oligotrophica DSM 17448.</title>
        <authorList>
            <consortium name="US DOE Joint Genome Institute (JGI-PGF)"/>
            <person name="Lucas S."/>
            <person name="Han J."/>
            <person name="Lapidus A."/>
            <person name="Bruce D."/>
            <person name="Goodwin L."/>
            <person name="Pitluck S."/>
            <person name="Peters L."/>
            <person name="Kyrpides N."/>
            <person name="Mavromatis K."/>
            <person name="Ivanova N."/>
            <person name="Ovchinnikova G."/>
            <person name="Teshima H."/>
            <person name="Detter J.C."/>
            <person name="Tapia R."/>
            <person name="Han C."/>
            <person name="Land M."/>
            <person name="Hauser L."/>
            <person name="Markowitz V."/>
            <person name="Cheng J.-F."/>
            <person name="Hugenholtz P."/>
            <person name="Woyke T."/>
            <person name="Wu D."/>
            <person name="Tindall B."/>
            <person name="Pomrenke H."/>
            <person name="Brambilla E."/>
            <person name="Klenk H.-P."/>
            <person name="Eisen J.A."/>
        </authorList>
    </citation>
    <scope>NUCLEOTIDE SEQUENCE [LARGE SCALE GENOMIC DNA]</scope>
    <source>
        <strain evidence="3 4">DSM 17448</strain>
    </source>
</reference>
<dbReference type="InterPro" id="IPR036278">
    <property type="entry name" value="Sialidase_sf"/>
</dbReference>
<name>A0ABM5N3E6_EMTOG</name>
<evidence type="ECO:0000256" key="1">
    <source>
        <dbReference type="SAM" id="MobiDB-lite"/>
    </source>
</evidence>
<accession>A0ABM5N3E6</accession>
<keyword evidence="4" id="KW-1185">Reference proteome</keyword>
<protein>
    <recommendedName>
        <fullName evidence="2">Sialidase domain-containing protein</fullName>
    </recommendedName>
</protein>
<dbReference type="CDD" id="cd15482">
    <property type="entry name" value="Sialidase_non-viral"/>
    <property type="match status" value="2"/>
</dbReference>
<feature type="region of interest" description="Disordered" evidence="1">
    <location>
        <begin position="144"/>
        <end position="179"/>
    </location>
</feature>
<dbReference type="Pfam" id="PF13088">
    <property type="entry name" value="BNR_2"/>
    <property type="match status" value="1"/>
</dbReference>
<evidence type="ECO:0000313" key="3">
    <source>
        <dbReference type="EMBL" id="AFK03931.1"/>
    </source>
</evidence>
<sequence length="447" mass="48883">MLKLLVPIHLFFVGLFGFSFINIQEDSHEMTICKTIDVSVNHKGGNIASNFGDSPIEIDPNKSYTLPTLAKNNKGEVVLYWTEKDPQNEAALYFATSKDGKTYAEKKLVFADAGLGNGRLARPKLLFKKNGEMVAIFSYRVGATPPREARPTTQTQEATHNNHNAPASQQVPAARPKRSSEIRFTVSKDGGNTWSTPTSVDTDTTKLTRGFFDAVVLPNDEVAVAYLKDVKGSTKFEERDLRLVITKNGVFQPERLIDPVVCDCCNISMVVDEAGALHMVYRDNNNDIRDMAHIVSKDNGATFSAPKTLYADKWEIKGCPHSGATSASTKTDQFITWFSGTQNGQSGVRLTNASGKLLKVLDSSAKNASIAADDKTAVWVWEQIAENGPSNIFYSKVINGKLLDSQKVASSDFGQNASTLVVNGKVLVAYEVLKADKKTVLAAKFVE</sequence>
<gene>
    <name evidence="3" type="ordered locus">Emtol_2796</name>
</gene>
<dbReference type="EMBL" id="CP002961">
    <property type="protein sequence ID" value="AFK03931.1"/>
    <property type="molecule type" value="Genomic_DNA"/>
</dbReference>
<feature type="compositionally biased region" description="Polar residues" evidence="1">
    <location>
        <begin position="151"/>
        <end position="171"/>
    </location>
</feature>
<evidence type="ECO:0000313" key="4">
    <source>
        <dbReference type="Proteomes" id="UP000002875"/>
    </source>
</evidence>
<dbReference type="SUPFAM" id="SSF50939">
    <property type="entry name" value="Sialidases"/>
    <property type="match status" value="1"/>
</dbReference>
<feature type="domain" description="Sialidase" evidence="2">
    <location>
        <begin position="179"/>
        <end position="316"/>
    </location>
</feature>
<organism evidence="3 4">
    <name type="scientific">Emticicia oligotrophica (strain DSM 17448 / CIP 109782 / MTCC 6937 / GPTSA100-15)</name>
    <dbReference type="NCBI Taxonomy" id="929562"/>
    <lineage>
        <taxon>Bacteria</taxon>
        <taxon>Pseudomonadati</taxon>
        <taxon>Bacteroidota</taxon>
        <taxon>Cytophagia</taxon>
        <taxon>Cytophagales</taxon>
        <taxon>Leadbetterellaceae</taxon>
        <taxon>Emticicia</taxon>
    </lineage>
</organism>
<proteinExistence type="predicted"/>
<dbReference type="Proteomes" id="UP000002875">
    <property type="component" value="Chromosome"/>
</dbReference>
<dbReference type="Gene3D" id="2.120.10.10">
    <property type="match status" value="1"/>
</dbReference>
<dbReference type="InterPro" id="IPR011040">
    <property type="entry name" value="Sialidase"/>
</dbReference>